<protein>
    <submittedName>
        <fullName evidence="1">3-hydroxylacyl-ACP dehydratase</fullName>
    </submittedName>
</protein>
<dbReference type="KEGG" id="bbae:FRD01_14275"/>
<dbReference type="EMBL" id="CP042467">
    <property type="protein sequence ID" value="QED28377.1"/>
    <property type="molecule type" value="Genomic_DNA"/>
</dbReference>
<name>A0A5B8XTE4_9DELT</name>
<dbReference type="Proteomes" id="UP000321595">
    <property type="component" value="Chromosome"/>
</dbReference>
<evidence type="ECO:0000313" key="1">
    <source>
        <dbReference type="EMBL" id="QED28377.1"/>
    </source>
</evidence>
<gene>
    <name evidence="1" type="ORF">FRD01_14275</name>
</gene>
<dbReference type="AlphaFoldDB" id="A0A5B8XTE4"/>
<proteinExistence type="predicted"/>
<organism evidence="1 2">
    <name type="scientific">Microvenator marinus</name>
    <dbReference type="NCBI Taxonomy" id="2600177"/>
    <lineage>
        <taxon>Bacteria</taxon>
        <taxon>Deltaproteobacteria</taxon>
        <taxon>Bradymonadales</taxon>
        <taxon>Microvenatoraceae</taxon>
        <taxon>Microvenator</taxon>
    </lineage>
</organism>
<dbReference type="Gene3D" id="3.10.129.10">
    <property type="entry name" value="Hotdog Thioesterase"/>
    <property type="match status" value="1"/>
</dbReference>
<keyword evidence="2" id="KW-1185">Reference proteome</keyword>
<dbReference type="Pfam" id="PF22817">
    <property type="entry name" value="ApeP-like"/>
    <property type="match status" value="1"/>
</dbReference>
<sequence length="146" mass="15788">MPVEVSIEELIPHSGQSVLLDRVIAVSETQIHCEVMVKPGGLYIKEGGVGASICIEWMAQAIAAYAGFHRRENSEPIQVGFLVSCRCAELLIPWLEVNQMFTVRAKVLRDGGMQMGSFKCEVLAGDAVVARATLNVYQGPLSQGAV</sequence>
<dbReference type="PIRSF" id="PIRSF020565">
    <property type="entry name" value="3Ho_Ac_ACP_DH_prd"/>
    <property type="match status" value="1"/>
</dbReference>
<evidence type="ECO:0000313" key="2">
    <source>
        <dbReference type="Proteomes" id="UP000321595"/>
    </source>
</evidence>
<reference evidence="1 2" key="1">
    <citation type="submission" date="2019-08" db="EMBL/GenBank/DDBJ databases">
        <authorList>
            <person name="Liang Q."/>
        </authorList>
    </citation>
    <scope>NUCLEOTIDE SEQUENCE [LARGE SCALE GENOMIC DNA]</scope>
    <source>
        <strain evidence="1 2">V1718</strain>
    </source>
</reference>
<dbReference type="SUPFAM" id="SSF54637">
    <property type="entry name" value="Thioesterase/thiol ester dehydrase-isomerase"/>
    <property type="match status" value="1"/>
</dbReference>
<dbReference type="OrthoDB" id="9800188at2"/>
<dbReference type="InterPro" id="IPR029069">
    <property type="entry name" value="HotDog_dom_sf"/>
</dbReference>
<dbReference type="RefSeq" id="WP_146960748.1">
    <property type="nucleotide sequence ID" value="NZ_CP042467.1"/>
</dbReference>
<dbReference type="InterPro" id="IPR016776">
    <property type="entry name" value="ApeP-like_dehydratase"/>
</dbReference>
<accession>A0A5B8XTE4</accession>